<dbReference type="InParanoid" id="A0A3N4KZ89"/>
<name>A0A3N4KZ89_9PEZI</name>
<dbReference type="AlphaFoldDB" id="A0A3N4KZ89"/>
<proteinExistence type="predicted"/>
<keyword evidence="3" id="KW-1185">Reference proteome</keyword>
<evidence type="ECO:0000313" key="2">
    <source>
        <dbReference type="EMBL" id="RPB15857.1"/>
    </source>
</evidence>
<evidence type="ECO:0000313" key="3">
    <source>
        <dbReference type="Proteomes" id="UP000277580"/>
    </source>
</evidence>
<reference evidence="2 3" key="1">
    <citation type="journal article" date="2018" name="Nat. Ecol. Evol.">
        <title>Pezizomycetes genomes reveal the molecular basis of ectomycorrhizal truffle lifestyle.</title>
        <authorList>
            <person name="Murat C."/>
            <person name="Payen T."/>
            <person name="Noel B."/>
            <person name="Kuo A."/>
            <person name="Morin E."/>
            <person name="Chen J."/>
            <person name="Kohler A."/>
            <person name="Krizsan K."/>
            <person name="Balestrini R."/>
            <person name="Da Silva C."/>
            <person name="Montanini B."/>
            <person name="Hainaut M."/>
            <person name="Levati E."/>
            <person name="Barry K.W."/>
            <person name="Belfiori B."/>
            <person name="Cichocki N."/>
            <person name="Clum A."/>
            <person name="Dockter R.B."/>
            <person name="Fauchery L."/>
            <person name="Guy J."/>
            <person name="Iotti M."/>
            <person name="Le Tacon F."/>
            <person name="Lindquist E.A."/>
            <person name="Lipzen A."/>
            <person name="Malagnac F."/>
            <person name="Mello A."/>
            <person name="Molinier V."/>
            <person name="Miyauchi S."/>
            <person name="Poulain J."/>
            <person name="Riccioni C."/>
            <person name="Rubini A."/>
            <person name="Sitrit Y."/>
            <person name="Splivallo R."/>
            <person name="Traeger S."/>
            <person name="Wang M."/>
            <person name="Zifcakova L."/>
            <person name="Wipf D."/>
            <person name="Zambonelli A."/>
            <person name="Paolocci F."/>
            <person name="Nowrousian M."/>
            <person name="Ottonello S."/>
            <person name="Baldrian P."/>
            <person name="Spatafora J.W."/>
            <person name="Henrissat B."/>
            <person name="Nagy L.G."/>
            <person name="Aury J.M."/>
            <person name="Wincker P."/>
            <person name="Grigoriev I.V."/>
            <person name="Bonfante P."/>
            <person name="Martin F.M."/>
        </authorList>
    </citation>
    <scope>NUCLEOTIDE SEQUENCE [LARGE SCALE GENOMIC DNA]</scope>
    <source>
        <strain evidence="2 3">CCBAS932</strain>
    </source>
</reference>
<accession>A0A3N4KZ89</accession>
<keyword evidence="1" id="KW-1133">Transmembrane helix</keyword>
<protein>
    <submittedName>
        <fullName evidence="2">Uncharacterized protein</fullName>
    </submittedName>
</protein>
<keyword evidence="1" id="KW-0812">Transmembrane</keyword>
<dbReference type="EMBL" id="ML119111">
    <property type="protein sequence ID" value="RPB15857.1"/>
    <property type="molecule type" value="Genomic_DNA"/>
</dbReference>
<gene>
    <name evidence="2" type="ORF">P167DRAFT_381076</name>
</gene>
<organism evidence="2 3">
    <name type="scientific">Morchella conica CCBAS932</name>
    <dbReference type="NCBI Taxonomy" id="1392247"/>
    <lineage>
        <taxon>Eukaryota</taxon>
        <taxon>Fungi</taxon>
        <taxon>Dikarya</taxon>
        <taxon>Ascomycota</taxon>
        <taxon>Pezizomycotina</taxon>
        <taxon>Pezizomycetes</taxon>
        <taxon>Pezizales</taxon>
        <taxon>Morchellaceae</taxon>
        <taxon>Morchella</taxon>
    </lineage>
</organism>
<sequence>MRLSGVAFFSFLFRPCVLLSFFALFNGFGEFVYFWCSRGRIGKWSLFVLRKEGMMARKVVGIPRKLMYDYLEVKSLHLKQKIEL</sequence>
<evidence type="ECO:0000256" key="1">
    <source>
        <dbReference type="SAM" id="Phobius"/>
    </source>
</evidence>
<dbReference type="Proteomes" id="UP000277580">
    <property type="component" value="Unassembled WGS sequence"/>
</dbReference>
<keyword evidence="1" id="KW-0472">Membrane</keyword>
<feature type="transmembrane region" description="Helical" evidence="1">
    <location>
        <begin position="12"/>
        <end position="36"/>
    </location>
</feature>